<accession>A0ABT1RKL8</accession>
<feature type="compositionally biased region" description="Basic and acidic residues" evidence="1">
    <location>
        <begin position="41"/>
        <end position="55"/>
    </location>
</feature>
<protein>
    <submittedName>
        <fullName evidence="2">Uncharacterized protein</fullName>
    </submittedName>
</protein>
<dbReference type="Proteomes" id="UP001524502">
    <property type="component" value="Unassembled WGS sequence"/>
</dbReference>
<reference evidence="2 3" key="1">
    <citation type="submission" date="2022-06" db="EMBL/GenBank/DDBJ databases">
        <title>Isolation of gut microbiota from human fecal samples.</title>
        <authorList>
            <person name="Pamer E.G."/>
            <person name="Barat B."/>
            <person name="Waligurski E."/>
            <person name="Medina S."/>
            <person name="Paddock L."/>
            <person name="Mostad J."/>
        </authorList>
    </citation>
    <scope>NUCLEOTIDE SEQUENCE [LARGE SCALE GENOMIC DNA]</scope>
    <source>
        <strain evidence="2 3">SL.3.17</strain>
    </source>
</reference>
<dbReference type="EMBL" id="JANFXK010000002">
    <property type="protein sequence ID" value="MCQ4635727.1"/>
    <property type="molecule type" value="Genomic_DNA"/>
</dbReference>
<feature type="compositionally biased region" description="Basic and acidic residues" evidence="1">
    <location>
        <begin position="63"/>
        <end position="73"/>
    </location>
</feature>
<name>A0ABT1RKL8_9FIRM</name>
<gene>
    <name evidence="2" type="ORF">NE619_03215</name>
</gene>
<comment type="caution">
    <text evidence="2">The sequence shown here is derived from an EMBL/GenBank/DDBJ whole genome shotgun (WGS) entry which is preliminary data.</text>
</comment>
<evidence type="ECO:0000313" key="2">
    <source>
        <dbReference type="EMBL" id="MCQ4635727.1"/>
    </source>
</evidence>
<organism evidence="2 3">
    <name type="scientific">Anaerovorax odorimutans</name>
    <dbReference type="NCBI Taxonomy" id="109327"/>
    <lineage>
        <taxon>Bacteria</taxon>
        <taxon>Bacillati</taxon>
        <taxon>Bacillota</taxon>
        <taxon>Clostridia</taxon>
        <taxon>Peptostreptococcales</taxon>
        <taxon>Anaerovoracaceae</taxon>
        <taxon>Anaerovorax</taxon>
    </lineage>
</organism>
<evidence type="ECO:0000256" key="1">
    <source>
        <dbReference type="SAM" id="MobiDB-lite"/>
    </source>
</evidence>
<dbReference type="RefSeq" id="WP_256130915.1">
    <property type="nucleotide sequence ID" value="NZ_JANFXK010000002.1"/>
</dbReference>
<sequence length="155" mass="17142">MKNRLLRKGLAGMLTVMLVAGLLLGVGSKPMEAQAKSSTPKQEREVKDINLKDTDGNIPGISDPEKPKDANSEWKGSKVYFGCSIGDFIEFRVLDANTTDYNASPTMFLNSDKGVYISNTFAYDKENSNKWEDSDLKGWLNKGDHDTDFLGGGRR</sequence>
<keyword evidence="3" id="KW-1185">Reference proteome</keyword>
<evidence type="ECO:0000313" key="3">
    <source>
        <dbReference type="Proteomes" id="UP001524502"/>
    </source>
</evidence>
<feature type="region of interest" description="Disordered" evidence="1">
    <location>
        <begin position="31"/>
        <end position="73"/>
    </location>
</feature>
<proteinExistence type="predicted"/>